<gene>
    <name evidence="1" type="primary">VvCHDp000001_659</name>
    <name evidence="1" type="ORF">CK203_017191</name>
</gene>
<sequence length="253" mass="29001">MGIVENVEMLALELGCKVEALPSTYLGLPWVLHTKRWWFGMQIQRDFLWDGGALEKKPHLVKWEIVSSDKKKGGLGVRSLSTFNRAFLCKWSWRFVVERESLWRLVISRKLGVEKGAYSKDAWVADCRDPWGEEGEWNLWFSRPFNDWSALEPNSAVPFLWKSFGALGFPLRWAFCLGSFVGGSSNSGSTQKEGARVLWELLFALFGVMWALPLSVRDTLLGWHVSFVGKKCRKAWMTAPLCLFGQFGRKQTR</sequence>
<accession>A0A438JZP2</accession>
<name>A0A438JZP2_VITVI</name>
<protein>
    <submittedName>
        <fullName evidence="1">Putative ribonuclease H protein</fullName>
    </submittedName>
</protein>
<dbReference type="Proteomes" id="UP000288805">
    <property type="component" value="Unassembled WGS sequence"/>
</dbReference>
<organism evidence="1 2">
    <name type="scientific">Vitis vinifera</name>
    <name type="common">Grape</name>
    <dbReference type="NCBI Taxonomy" id="29760"/>
    <lineage>
        <taxon>Eukaryota</taxon>
        <taxon>Viridiplantae</taxon>
        <taxon>Streptophyta</taxon>
        <taxon>Embryophyta</taxon>
        <taxon>Tracheophyta</taxon>
        <taxon>Spermatophyta</taxon>
        <taxon>Magnoliopsida</taxon>
        <taxon>eudicotyledons</taxon>
        <taxon>Gunneridae</taxon>
        <taxon>Pentapetalae</taxon>
        <taxon>rosids</taxon>
        <taxon>Vitales</taxon>
        <taxon>Vitaceae</taxon>
        <taxon>Viteae</taxon>
        <taxon>Vitis</taxon>
    </lineage>
</organism>
<reference evidence="1 2" key="1">
    <citation type="journal article" date="2018" name="PLoS Genet.">
        <title>Population sequencing reveals clonal diversity and ancestral inbreeding in the grapevine cultivar Chardonnay.</title>
        <authorList>
            <person name="Roach M.J."/>
            <person name="Johnson D.L."/>
            <person name="Bohlmann J."/>
            <person name="van Vuuren H.J."/>
            <person name="Jones S.J."/>
            <person name="Pretorius I.S."/>
            <person name="Schmidt S.A."/>
            <person name="Borneman A.R."/>
        </authorList>
    </citation>
    <scope>NUCLEOTIDE SEQUENCE [LARGE SCALE GENOMIC DNA]</scope>
    <source>
        <strain evidence="2">cv. Chardonnay</strain>
        <tissue evidence="1">Leaf</tissue>
    </source>
</reference>
<proteinExistence type="predicted"/>
<evidence type="ECO:0000313" key="1">
    <source>
        <dbReference type="EMBL" id="RVX14417.1"/>
    </source>
</evidence>
<dbReference type="AlphaFoldDB" id="A0A438JZP2"/>
<evidence type="ECO:0000313" key="2">
    <source>
        <dbReference type="Proteomes" id="UP000288805"/>
    </source>
</evidence>
<dbReference type="EMBL" id="QGNW01000021">
    <property type="protein sequence ID" value="RVX14417.1"/>
    <property type="molecule type" value="Genomic_DNA"/>
</dbReference>
<comment type="caution">
    <text evidence="1">The sequence shown here is derived from an EMBL/GenBank/DDBJ whole genome shotgun (WGS) entry which is preliminary data.</text>
</comment>